<protein>
    <submittedName>
        <fullName evidence="1">Uncharacterized protein</fullName>
    </submittedName>
</protein>
<gene>
    <name evidence="1" type="ORF">SAMN05421540_11029</name>
</gene>
<organism evidence="1 2">
    <name type="scientific">Psychroflexus halocasei</name>
    <dbReference type="NCBI Taxonomy" id="908615"/>
    <lineage>
        <taxon>Bacteria</taxon>
        <taxon>Pseudomonadati</taxon>
        <taxon>Bacteroidota</taxon>
        <taxon>Flavobacteriia</taxon>
        <taxon>Flavobacteriales</taxon>
        <taxon>Flavobacteriaceae</taxon>
        <taxon>Psychroflexus</taxon>
    </lineage>
</organism>
<evidence type="ECO:0000313" key="2">
    <source>
        <dbReference type="Proteomes" id="UP000198820"/>
    </source>
</evidence>
<keyword evidence="2" id="KW-1185">Reference proteome</keyword>
<dbReference type="STRING" id="908615.SAMN05421540_11029"/>
<reference evidence="1 2" key="1">
    <citation type="submission" date="2016-10" db="EMBL/GenBank/DDBJ databases">
        <authorList>
            <person name="de Groot N.N."/>
        </authorList>
    </citation>
    <scope>NUCLEOTIDE SEQUENCE [LARGE SCALE GENOMIC DNA]</scope>
    <source>
        <strain evidence="1 2">DSM 23581</strain>
    </source>
</reference>
<name>A0A1H4DAB0_9FLAO</name>
<dbReference type="EMBL" id="FNQF01000010">
    <property type="protein sequence ID" value="SEA69339.1"/>
    <property type="molecule type" value="Genomic_DNA"/>
</dbReference>
<dbReference type="Proteomes" id="UP000198820">
    <property type="component" value="Unassembled WGS sequence"/>
</dbReference>
<accession>A0A1H4DAB0</accession>
<evidence type="ECO:0000313" key="1">
    <source>
        <dbReference type="EMBL" id="SEA69339.1"/>
    </source>
</evidence>
<proteinExistence type="predicted"/>
<sequence>MFYITGCFGQNKDILDENTAYSYEVLSKMSLENNAYNFIAMGYLLNANNIMYLKTKDTTYLSKNLKLVENVLKSYVPNQKNSKNWTIQVSKNNGNFKHNGSESIVFEGYFFRYVGQFLYIIHNNNLFKSKQPSIFNGLKYSFDKWNKISVKRHGDQSNLFHQRFHISATWAEVALYLDCMGAQKPYYYSFYSTFDEQLAGALIEKKFNDHPYYIWNSTYRNRFTNALKKRKSNPNIIQDVTHGNHVVEYVLTAVKLGSETWSKEDLKKFSNTILYSMYNNMEHRFSDNVDGSFSKNESFQNTGWKVSDGWIKLIPYDEELAVLFKNFYKKNQLKIKNSSLSLQFQANLYNE</sequence>
<dbReference type="AlphaFoldDB" id="A0A1H4DAB0"/>